<name>G7YH73_CLOSI</name>
<evidence type="ECO:0000256" key="1">
    <source>
        <dbReference type="SAM" id="MobiDB-lite"/>
    </source>
</evidence>
<reference key="2">
    <citation type="submission" date="2011-10" db="EMBL/GenBank/DDBJ databases">
        <title>The genome and transcriptome sequence of Clonorchis sinensis provide insights into the carcinogenic liver fluke.</title>
        <authorList>
            <person name="Wang X."/>
            <person name="Huang Y."/>
            <person name="Chen W."/>
            <person name="Liu H."/>
            <person name="Guo L."/>
            <person name="Chen Y."/>
            <person name="Luo F."/>
            <person name="Zhou W."/>
            <person name="Sun J."/>
            <person name="Mao Q."/>
            <person name="Liang P."/>
            <person name="Zhou C."/>
            <person name="Tian Y."/>
            <person name="Men J."/>
            <person name="Lv X."/>
            <person name="Huang L."/>
            <person name="Zhou J."/>
            <person name="Hu Y."/>
            <person name="Li R."/>
            <person name="Zhang F."/>
            <person name="Lei H."/>
            <person name="Li X."/>
            <person name="Hu X."/>
            <person name="Liang C."/>
            <person name="Xu J."/>
            <person name="Wu Z."/>
            <person name="Yu X."/>
        </authorList>
    </citation>
    <scope>NUCLEOTIDE SEQUENCE</scope>
    <source>
        <strain>Henan</strain>
    </source>
</reference>
<accession>G7YH73</accession>
<organism evidence="2 3">
    <name type="scientific">Clonorchis sinensis</name>
    <name type="common">Chinese liver fluke</name>
    <dbReference type="NCBI Taxonomy" id="79923"/>
    <lineage>
        <taxon>Eukaryota</taxon>
        <taxon>Metazoa</taxon>
        <taxon>Spiralia</taxon>
        <taxon>Lophotrochozoa</taxon>
        <taxon>Platyhelminthes</taxon>
        <taxon>Trematoda</taxon>
        <taxon>Digenea</taxon>
        <taxon>Opisthorchiida</taxon>
        <taxon>Opisthorchiata</taxon>
        <taxon>Opisthorchiidae</taxon>
        <taxon>Clonorchis</taxon>
    </lineage>
</organism>
<dbReference type="AlphaFoldDB" id="G7YH73"/>
<evidence type="ECO:0000313" key="2">
    <source>
        <dbReference type="EMBL" id="GAA52306.1"/>
    </source>
</evidence>
<sequence>MRYTLKVVQNPSAHICLKDNEIFLTFENQCNLPISMVLLTNVMQKKCFAPTQCKVISSNKVNAQISKARIVPTTLLHMRHQKDTSMSPKGRIHHTTVQATLSYGCETLAHRFGCTDFLEPQVESQRVRSEMIRKLVFGVLQRSIQNCKGQNFSSRTWQLADLNGEHLATPSPGCIANIHPVCVKQCFSGDAKATTWMHRSTILTDDDSMNTADGLVAISFSVPNQAQGWSHGPHPGRQTDTNSRKTSHDIVRIVLTCLISSVSMFAHVRIGQENSTHPGTRGNYADEDSGISVKYRCPDDSNEIQLACAKTSNHHALVIRRFSCRLAYLANDWSEDLSVVGPAVSGNLIDRACGPNNQSVKNSTNTMCSHLWGYQQVGSNMIRNGLLHSVFHRLPRSKVGFLKAMGRERPQACRILYPEATIHLRERTSIRKETIGNTYMIDQQFN</sequence>
<dbReference type="Proteomes" id="UP000008909">
    <property type="component" value="Unassembled WGS sequence"/>
</dbReference>
<gene>
    <name evidence="2" type="ORF">CLF_107787</name>
</gene>
<keyword evidence="3" id="KW-1185">Reference proteome</keyword>
<protein>
    <submittedName>
        <fullName evidence="2">Uncharacterized protein</fullName>
    </submittedName>
</protein>
<feature type="region of interest" description="Disordered" evidence="1">
    <location>
        <begin position="226"/>
        <end position="245"/>
    </location>
</feature>
<dbReference type="EMBL" id="DF143271">
    <property type="protein sequence ID" value="GAA52306.1"/>
    <property type="molecule type" value="Genomic_DNA"/>
</dbReference>
<evidence type="ECO:0000313" key="3">
    <source>
        <dbReference type="Proteomes" id="UP000008909"/>
    </source>
</evidence>
<proteinExistence type="predicted"/>
<reference evidence="2" key="1">
    <citation type="journal article" date="2011" name="Genome Biol.">
        <title>The draft genome of the carcinogenic human liver fluke Clonorchis sinensis.</title>
        <authorList>
            <person name="Wang X."/>
            <person name="Chen W."/>
            <person name="Huang Y."/>
            <person name="Sun J."/>
            <person name="Men J."/>
            <person name="Liu H."/>
            <person name="Luo F."/>
            <person name="Guo L."/>
            <person name="Lv X."/>
            <person name="Deng C."/>
            <person name="Zhou C."/>
            <person name="Fan Y."/>
            <person name="Li X."/>
            <person name="Huang L."/>
            <person name="Hu Y."/>
            <person name="Liang C."/>
            <person name="Hu X."/>
            <person name="Xu J."/>
            <person name="Yu X."/>
        </authorList>
    </citation>
    <scope>NUCLEOTIDE SEQUENCE [LARGE SCALE GENOMIC DNA]</scope>
    <source>
        <strain evidence="2">Henan</strain>
    </source>
</reference>